<gene>
    <name evidence="4" type="ORF">J2Z66_001397</name>
</gene>
<keyword evidence="2" id="KW-0663">Pyridoxal phosphate</keyword>
<dbReference type="EMBL" id="JAGGLB010000003">
    <property type="protein sequence ID" value="MBP1989799.1"/>
    <property type="molecule type" value="Genomic_DNA"/>
</dbReference>
<proteinExistence type="predicted"/>
<organism evidence="4 5">
    <name type="scientific">Paenibacillus eucommiae</name>
    <dbReference type="NCBI Taxonomy" id="1355755"/>
    <lineage>
        <taxon>Bacteria</taxon>
        <taxon>Bacillati</taxon>
        <taxon>Bacillota</taxon>
        <taxon>Bacilli</taxon>
        <taxon>Bacillales</taxon>
        <taxon>Paenibacillaceae</taxon>
        <taxon>Paenibacillus</taxon>
    </lineage>
</organism>
<evidence type="ECO:0000256" key="1">
    <source>
        <dbReference type="ARBA" id="ARBA00001933"/>
    </source>
</evidence>
<evidence type="ECO:0000259" key="3">
    <source>
        <dbReference type="Pfam" id="PF01276"/>
    </source>
</evidence>
<dbReference type="InterPro" id="IPR000310">
    <property type="entry name" value="Orn/Lys/Arg_deCO2ase_major_dom"/>
</dbReference>
<comment type="caution">
    <text evidence="4">The sequence shown here is derived from an EMBL/GenBank/DDBJ whole genome shotgun (WGS) entry which is preliminary data.</text>
</comment>
<dbReference type="Proteomes" id="UP001519287">
    <property type="component" value="Unassembled WGS sequence"/>
</dbReference>
<dbReference type="PANTHER" id="PTHR43277">
    <property type="entry name" value="ARGININE DECARBOXYLASE"/>
    <property type="match status" value="1"/>
</dbReference>
<dbReference type="Gene3D" id="3.40.640.10">
    <property type="entry name" value="Type I PLP-dependent aspartate aminotransferase-like (Major domain)"/>
    <property type="match status" value="1"/>
</dbReference>
<dbReference type="InterPro" id="IPR015424">
    <property type="entry name" value="PyrdxlP-dep_Trfase"/>
</dbReference>
<evidence type="ECO:0000313" key="5">
    <source>
        <dbReference type="Proteomes" id="UP001519287"/>
    </source>
</evidence>
<name>A0ABS4IQG3_9BACL</name>
<protein>
    <submittedName>
        <fullName evidence="4">Arginine/lysine/ornithine decarboxylase</fullName>
    </submittedName>
</protein>
<reference evidence="4 5" key="1">
    <citation type="submission" date="2021-03" db="EMBL/GenBank/DDBJ databases">
        <title>Genomic Encyclopedia of Type Strains, Phase IV (KMG-IV): sequencing the most valuable type-strain genomes for metagenomic binning, comparative biology and taxonomic classification.</title>
        <authorList>
            <person name="Goeker M."/>
        </authorList>
    </citation>
    <scope>NUCLEOTIDE SEQUENCE [LARGE SCALE GENOMIC DNA]</scope>
    <source>
        <strain evidence="4 5">DSM 26048</strain>
    </source>
</reference>
<evidence type="ECO:0000313" key="4">
    <source>
        <dbReference type="EMBL" id="MBP1989799.1"/>
    </source>
</evidence>
<dbReference type="PANTHER" id="PTHR43277:SF4">
    <property type="entry name" value="ARGININE DECARBOXYLASE"/>
    <property type="match status" value="1"/>
</dbReference>
<evidence type="ECO:0000256" key="2">
    <source>
        <dbReference type="ARBA" id="ARBA00022898"/>
    </source>
</evidence>
<comment type="cofactor">
    <cofactor evidence="1">
        <name>pyridoxal 5'-phosphate</name>
        <dbReference type="ChEBI" id="CHEBI:597326"/>
    </cofactor>
</comment>
<dbReference type="SUPFAM" id="SSF53383">
    <property type="entry name" value="PLP-dependent transferases"/>
    <property type="match status" value="1"/>
</dbReference>
<sequence length="200" mass="21868">MDHKKTPLFTALVEHAAGEPLPFHIPGHKKGRGMDREFRTFLGDNTLSIDLINIVPLDDLHQPTGVIQEAEQLAADAFDADYTLFSVQGTTGAIMTMIMSLCSPGDTIILPRNAHKSILSAVIMSGSTPVFISPAKDARLGIDHGVTLKSVKQALDMNRNAKAVLSSIRLIMVHVSICVKWLNLYTAMTFQCSWTKPTAR</sequence>
<accession>A0ABS4IQG3</accession>
<dbReference type="InterPro" id="IPR052357">
    <property type="entry name" value="Orn_Lys_Arg_decarboxylase-I"/>
</dbReference>
<keyword evidence="5" id="KW-1185">Reference proteome</keyword>
<dbReference type="InterPro" id="IPR015421">
    <property type="entry name" value="PyrdxlP-dep_Trfase_major"/>
</dbReference>
<dbReference type="Pfam" id="PF01276">
    <property type="entry name" value="OKR_DC_1"/>
    <property type="match status" value="1"/>
</dbReference>
<feature type="domain" description="Orn/Lys/Arg decarboxylases family 1 pyridoxal-P attachment site" evidence="3">
    <location>
        <begin position="6"/>
        <end position="163"/>
    </location>
</feature>